<feature type="compositionally biased region" description="Gly residues" evidence="1">
    <location>
        <begin position="208"/>
        <end position="220"/>
    </location>
</feature>
<name>A0A0F6SHK7_9BACT</name>
<feature type="compositionally biased region" description="Basic residues" evidence="1">
    <location>
        <begin position="101"/>
        <end position="113"/>
    </location>
</feature>
<feature type="compositionally biased region" description="Basic and acidic residues" evidence="1">
    <location>
        <begin position="116"/>
        <end position="143"/>
    </location>
</feature>
<evidence type="ECO:0000256" key="1">
    <source>
        <dbReference type="SAM" id="MobiDB-lite"/>
    </source>
</evidence>
<feature type="compositionally biased region" description="Low complexity" evidence="1">
    <location>
        <begin position="226"/>
        <end position="235"/>
    </location>
</feature>
<dbReference type="Proteomes" id="UP000034883">
    <property type="component" value="Chromosome"/>
</dbReference>
<sequence length="306" mass="31569">MAREDKSQTSARTGVGRYVEGVGTRLKRDEDPRSRVGLPERGAKKKSKSKTKAIDAGDRSAFDARATNVAARKAGTRGRTTARGSDDEDTSARGATSSGGRRVKSKAKTKKARGPAQERAREGLRGPSARDARAKGREPRGEHSSAGSAPGIGTITRPVRVGESHFIERDGEDVPPGRRRAAGTVGGRAKPRRDHSPPTRAAKASGGRSTGARGGSGGGRSRPTDAGAHAASGRSGSRKAVKKSTEQAMRPSVRGAASSGEQRGATLGPRKGVRLAGAPSRGTSSKPGLARGSSKSNAGRRSRATT</sequence>
<feature type="compositionally biased region" description="Low complexity" evidence="1">
    <location>
        <begin position="70"/>
        <end position="83"/>
    </location>
</feature>
<dbReference type="AlphaFoldDB" id="A0A0F6SHK7"/>
<feature type="compositionally biased region" description="Basic and acidic residues" evidence="1">
    <location>
        <begin position="52"/>
        <end position="62"/>
    </location>
</feature>
<dbReference type="EMBL" id="CP011125">
    <property type="protein sequence ID" value="AKF10614.1"/>
    <property type="molecule type" value="Genomic_DNA"/>
</dbReference>
<reference evidence="2 3" key="1">
    <citation type="submission" date="2015-03" db="EMBL/GenBank/DDBJ databases">
        <title>Genome assembly of Sandaracinus amylolyticus DSM 53668.</title>
        <authorList>
            <person name="Sharma G."/>
            <person name="Subramanian S."/>
        </authorList>
    </citation>
    <scope>NUCLEOTIDE SEQUENCE [LARGE SCALE GENOMIC DNA]</scope>
    <source>
        <strain evidence="2 3">DSM 53668</strain>
    </source>
</reference>
<feature type="compositionally biased region" description="Basic and acidic residues" evidence="1">
    <location>
        <begin position="160"/>
        <end position="169"/>
    </location>
</feature>
<dbReference type="RefSeq" id="WP_053237564.1">
    <property type="nucleotide sequence ID" value="NZ_CP011125.1"/>
</dbReference>
<organism evidence="2 3">
    <name type="scientific">Sandaracinus amylolyticus</name>
    <dbReference type="NCBI Taxonomy" id="927083"/>
    <lineage>
        <taxon>Bacteria</taxon>
        <taxon>Pseudomonadati</taxon>
        <taxon>Myxococcota</taxon>
        <taxon>Polyangia</taxon>
        <taxon>Polyangiales</taxon>
        <taxon>Sandaracinaceae</taxon>
        <taxon>Sandaracinus</taxon>
    </lineage>
</organism>
<evidence type="ECO:0000313" key="2">
    <source>
        <dbReference type="EMBL" id="AKF10614.1"/>
    </source>
</evidence>
<dbReference type="KEGG" id="samy:DB32_007763"/>
<evidence type="ECO:0000313" key="3">
    <source>
        <dbReference type="Proteomes" id="UP000034883"/>
    </source>
</evidence>
<gene>
    <name evidence="2" type="ORF">DB32_007763</name>
</gene>
<protein>
    <submittedName>
        <fullName evidence="2">Uncharacterized protein</fullName>
    </submittedName>
</protein>
<proteinExistence type="predicted"/>
<keyword evidence="3" id="KW-1185">Reference proteome</keyword>
<accession>A0A0F6SHK7</accession>
<feature type="region of interest" description="Disordered" evidence="1">
    <location>
        <begin position="1"/>
        <end position="306"/>
    </location>
</feature>